<accession>A0A2W5N930</accession>
<dbReference type="EMBL" id="QFPW01000010">
    <property type="protein sequence ID" value="PZQ48789.1"/>
    <property type="molecule type" value="Genomic_DNA"/>
</dbReference>
<dbReference type="InterPro" id="IPR006442">
    <property type="entry name" value="Antitoxin_Phd/YefM"/>
</dbReference>
<dbReference type="Proteomes" id="UP000249185">
    <property type="component" value="Unassembled WGS sequence"/>
</dbReference>
<feature type="compositionally biased region" description="Basic and acidic residues" evidence="3">
    <location>
        <begin position="67"/>
        <end position="83"/>
    </location>
</feature>
<dbReference type="AlphaFoldDB" id="A0A2W5N930"/>
<evidence type="ECO:0000313" key="5">
    <source>
        <dbReference type="Proteomes" id="UP000249185"/>
    </source>
</evidence>
<proteinExistence type="inferred from homology"/>
<dbReference type="InterPro" id="IPR051405">
    <property type="entry name" value="phD/YefM_antitoxin"/>
</dbReference>
<evidence type="ECO:0000313" key="4">
    <source>
        <dbReference type="EMBL" id="PZQ48789.1"/>
    </source>
</evidence>
<sequence>MKEVQLKDAKATLSAVVDRAVAGEPTVITRHGRKEAVLVSFDEWERLSKVPSFADLLLSFPGEPGDIPERSRKPARALRDAGL</sequence>
<dbReference type="InterPro" id="IPR036165">
    <property type="entry name" value="YefM-like_sf"/>
</dbReference>
<gene>
    <name evidence="4" type="ORF">DI556_13320</name>
</gene>
<organism evidence="4 5">
    <name type="scientific">Rhodovulum sulfidophilum</name>
    <name type="common">Rhodobacter sulfidophilus</name>
    <dbReference type="NCBI Taxonomy" id="35806"/>
    <lineage>
        <taxon>Bacteria</taxon>
        <taxon>Pseudomonadati</taxon>
        <taxon>Pseudomonadota</taxon>
        <taxon>Alphaproteobacteria</taxon>
        <taxon>Rhodobacterales</taxon>
        <taxon>Paracoccaceae</taxon>
        <taxon>Rhodovulum</taxon>
    </lineage>
</organism>
<evidence type="ECO:0000256" key="1">
    <source>
        <dbReference type="ARBA" id="ARBA00009981"/>
    </source>
</evidence>
<dbReference type="PANTHER" id="PTHR33713:SF9">
    <property type="entry name" value="ANTITOXIN"/>
    <property type="match status" value="1"/>
</dbReference>
<dbReference type="NCBIfam" id="TIGR01552">
    <property type="entry name" value="phd_fam"/>
    <property type="match status" value="1"/>
</dbReference>
<name>A0A2W5N930_RHOSU</name>
<protein>
    <recommendedName>
        <fullName evidence="2">Antitoxin</fullName>
    </recommendedName>
</protein>
<comment type="caution">
    <text evidence="4">The sequence shown here is derived from an EMBL/GenBank/DDBJ whole genome shotgun (WGS) entry which is preliminary data.</text>
</comment>
<comment type="similarity">
    <text evidence="1 2">Belongs to the phD/YefM antitoxin family.</text>
</comment>
<feature type="region of interest" description="Disordered" evidence="3">
    <location>
        <begin position="63"/>
        <end position="83"/>
    </location>
</feature>
<dbReference type="Gene3D" id="3.40.1620.10">
    <property type="entry name" value="YefM-like domain"/>
    <property type="match status" value="1"/>
</dbReference>
<dbReference type="SUPFAM" id="SSF143120">
    <property type="entry name" value="YefM-like"/>
    <property type="match status" value="1"/>
</dbReference>
<comment type="function">
    <text evidence="2">Antitoxin component of a type II toxin-antitoxin (TA) system.</text>
</comment>
<dbReference type="PANTHER" id="PTHR33713">
    <property type="entry name" value="ANTITOXIN YAFN-RELATED"/>
    <property type="match status" value="1"/>
</dbReference>
<reference evidence="4 5" key="1">
    <citation type="submission" date="2017-08" db="EMBL/GenBank/DDBJ databases">
        <title>Infants hospitalized years apart are colonized by the same room-sourced microbial strains.</title>
        <authorList>
            <person name="Brooks B."/>
            <person name="Olm M.R."/>
            <person name="Firek B.A."/>
            <person name="Baker R."/>
            <person name="Thomas B.C."/>
            <person name="Morowitz M.J."/>
            <person name="Banfield J.F."/>
        </authorList>
    </citation>
    <scope>NUCLEOTIDE SEQUENCE [LARGE SCALE GENOMIC DNA]</scope>
    <source>
        <strain evidence="4">S2_005_002_R2_34</strain>
    </source>
</reference>
<evidence type="ECO:0000256" key="3">
    <source>
        <dbReference type="SAM" id="MobiDB-lite"/>
    </source>
</evidence>
<evidence type="ECO:0000256" key="2">
    <source>
        <dbReference type="RuleBase" id="RU362080"/>
    </source>
</evidence>
<dbReference type="Pfam" id="PF02604">
    <property type="entry name" value="PhdYeFM_antitox"/>
    <property type="match status" value="1"/>
</dbReference>